<feature type="compositionally biased region" description="Low complexity" evidence="1">
    <location>
        <begin position="723"/>
        <end position="744"/>
    </location>
</feature>
<feature type="region of interest" description="Disordered" evidence="1">
    <location>
        <begin position="566"/>
        <end position="609"/>
    </location>
</feature>
<reference evidence="2" key="1">
    <citation type="submission" date="2020-11" db="EMBL/GenBank/DDBJ databases">
        <authorList>
            <person name="Tran Van P."/>
        </authorList>
    </citation>
    <scope>NUCLEOTIDE SEQUENCE</scope>
</reference>
<evidence type="ECO:0000313" key="2">
    <source>
        <dbReference type="EMBL" id="CAD7229727.1"/>
    </source>
</evidence>
<gene>
    <name evidence="2" type="ORF">CTOB1V02_LOCUS7595</name>
</gene>
<feature type="region of interest" description="Disordered" evidence="1">
    <location>
        <begin position="643"/>
        <end position="667"/>
    </location>
</feature>
<feature type="compositionally biased region" description="Low complexity" evidence="1">
    <location>
        <begin position="276"/>
        <end position="287"/>
    </location>
</feature>
<feature type="compositionally biased region" description="Polar residues" evidence="1">
    <location>
        <begin position="401"/>
        <end position="413"/>
    </location>
</feature>
<feature type="region of interest" description="Disordered" evidence="1">
    <location>
        <begin position="370"/>
        <end position="413"/>
    </location>
</feature>
<feature type="compositionally biased region" description="Basic and acidic residues" evidence="1">
    <location>
        <begin position="583"/>
        <end position="593"/>
    </location>
</feature>
<feature type="compositionally biased region" description="Polar residues" evidence="1">
    <location>
        <begin position="758"/>
        <end position="774"/>
    </location>
</feature>
<organism evidence="2">
    <name type="scientific">Cyprideis torosa</name>
    <dbReference type="NCBI Taxonomy" id="163714"/>
    <lineage>
        <taxon>Eukaryota</taxon>
        <taxon>Metazoa</taxon>
        <taxon>Ecdysozoa</taxon>
        <taxon>Arthropoda</taxon>
        <taxon>Crustacea</taxon>
        <taxon>Oligostraca</taxon>
        <taxon>Ostracoda</taxon>
        <taxon>Podocopa</taxon>
        <taxon>Podocopida</taxon>
        <taxon>Cytherocopina</taxon>
        <taxon>Cytheroidea</taxon>
        <taxon>Cytherideidae</taxon>
        <taxon>Cyprideis</taxon>
    </lineage>
</organism>
<sequence length="1006" mass="107842">MAAPIPFIPSLMSSHLSETHSSVASSDGRCPPYPPVDPVRRGRSFRTGRPQGPSPPFLSGPVSTRLGAQKVLSQCHEFLNRMQRGVRAISLAVTGVTKAAFEHEETVLLTEDGSGTKTPTNADEGFEAAQRTPEPVIYIPSKKTSAASLNFSVGGATPPSPPPVAMAPAAPPIKTRRTPPALHVKRKAAAIRARQQKEAQLLAAAAASSSASSSAKPSYGAVPAANLVVHPEEEASTCLCARVSVLQMSSAVGDSSGGGTSRHGGPTSSKTSLGRSESYVYHPSSSSGFPRSYVYHYGGGSYQPHYYRHLANHSSSSGTSGGSGTYGYKYQNFSPLSSASRIPTTYGSRQMGGSYQDRRLDNVSRLNQYHDHDRRDSSPGSDHSSLSSPSLYHSTSASHLNPRSSYAQSTMASQSTTPYQHRLYPSSYQYQVSYPLAKTYSCVVTSPSVPLATGESDDDDLDEVNDETLRKRVEARVEKRANQAGFKSLHGGISSSASQSSPYQGRAANKAAASGAYFHPTANVKSYKSSLLGRSASFRLNRDNVYENGQDQRTSYLSGFKVEDRFGGGSSSKSSFGPLQFRRRVEEEDRETSPIDGPVGSSGGTPRGSLKAFRESLARIKTSIKDTIAQTKPSLQHASKYLCRSQDDDSGPQRSSIQTKRTMSFRNATNNATSQLCTDTTTGASSLKNELLVIQNPAVPNDRDSLPLVSSKPRYLPRQAASIAVAPSSPASPPSSIRSPISPAEETGAAVTGKSPEVSATASLINTSRSSEQWKSPPVQERVKEAPQEEAPPPIDLSVASPPSDSIEPPMLEPSLPTSKPSAAAVDYLSLKPRYSCGGIAVTAGGTTVSGKVLKVGSRYRPGKLVHSKSSHALLLGSVPVVMPLARTAAMTSSEVEADGDGDDPVGERPDVTTTSQGLHEDEVYTDESRAKNRQEIQSLIEKYTMWKENYALLKKKEELMEKYRRSTTSSETPIYRSRQSSRAPSVEDDKDGHLIYREGDILQDR</sequence>
<feature type="region of interest" description="Disordered" evidence="1">
    <location>
        <begin position="963"/>
        <end position="1006"/>
    </location>
</feature>
<feature type="region of interest" description="Disordered" evidence="1">
    <location>
        <begin position="723"/>
        <end position="819"/>
    </location>
</feature>
<name>A0A7R8WIT0_9CRUS</name>
<dbReference type="AlphaFoldDB" id="A0A7R8WIT0"/>
<feature type="compositionally biased region" description="Basic and acidic residues" evidence="1">
    <location>
        <begin position="986"/>
        <end position="1006"/>
    </location>
</feature>
<feature type="compositionally biased region" description="Polar residues" evidence="1">
    <location>
        <begin position="339"/>
        <end position="353"/>
    </location>
</feature>
<feature type="compositionally biased region" description="Polar residues" evidence="1">
    <location>
        <begin position="967"/>
        <end position="984"/>
    </location>
</feature>
<accession>A0A7R8WIT0</accession>
<protein>
    <submittedName>
        <fullName evidence="2">Uncharacterized protein</fullName>
    </submittedName>
</protein>
<feature type="region of interest" description="Disordered" evidence="1">
    <location>
        <begin position="893"/>
        <end position="931"/>
    </location>
</feature>
<feature type="compositionally biased region" description="Basic and acidic residues" evidence="1">
    <location>
        <begin position="919"/>
        <end position="931"/>
    </location>
</feature>
<proteinExistence type="predicted"/>
<feature type="compositionally biased region" description="Polar residues" evidence="1">
    <location>
        <begin position="266"/>
        <end position="275"/>
    </location>
</feature>
<feature type="compositionally biased region" description="Low complexity" evidence="1">
    <location>
        <begin position="378"/>
        <end position="399"/>
    </location>
</feature>
<feature type="region of interest" description="Disordered" evidence="1">
    <location>
        <begin position="339"/>
        <end position="358"/>
    </location>
</feature>
<evidence type="ECO:0000256" key="1">
    <source>
        <dbReference type="SAM" id="MobiDB-lite"/>
    </source>
</evidence>
<dbReference type="EMBL" id="OB662242">
    <property type="protein sequence ID" value="CAD7229727.1"/>
    <property type="molecule type" value="Genomic_DNA"/>
</dbReference>
<feature type="region of interest" description="Disordered" evidence="1">
    <location>
        <begin position="251"/>
        <end position="287"/>
    </location>
</feature>
<feature type="compositionally biased region" description="Acidic residues" evidence="1">
    <location>
        <begin position="896"/>
        <end position="905"/>
    </location>
</feature>
<feature type="compositionally biased region" description="Polar residues" evidence="1">
    <location>
        <begin position="652"/>
        <end position="667"/>
    </location>
</feature>
<feature type="region of interest" description="Disordered" evidence="1">
    <location>
        <begin position="19"/>
        <end position="62"/>
    </location>
</feature>